<evidence type="ECO:0000256" key="2">
    <source>
        <dbReference type="ARBA" id="ARBA00004818"/>
    </source>
</evidence>
<comment type="pathway">
    <text evidence="2">Organic acid metabolism; glycolate biosynthesis; glycolate from 2-phosphoglycolate: step 1/1.</text>
</comment>
<name>A0A1H8ERA5_9RHOB</name>
<organism evidence="5 6">
    <name type="scientific">Loktanella fryxellensis</name>
    <dbReference type="NCBI Taxonomy" id="245187"/>
    <lineage>
        <taxon>Bacteria</taxon>
        <taxon>Pseudomonadati</taxon>
        <taxon>Pseudomonadota</taxon>
        <taxon>Alphaproteobacteria</taxon>
        <taxon>Rhodobacterales</taxon>
        <taxon>Roseobacteraceae</taxon>
        <taxon>Loktanella</taxon>
    </lineage>
</organism>
<dbReference type="InterPro" id="IPR023198">
    <property type="entry name" value="PGP-like_dom2"/>
</dbReference>
<dbReference type="PANTHER" id="PTHR43434:SF1">
    <property type="entry name" value="PHOSPHOGLYCOLATE PHOSPHATASE"/>
    <property type="match status" value="1"/>
</dbReference>
<dbReference type="GO" id="GO:0008967">
    <property type="term" value="F:phosphoglycolate phosphatase activity"/>
    <property type="evidence" value="ECO:0007669"/>
    <property type="project" value="UniProtKB-EC"/>
</dbReference>
<evidence type="ECO:0000313" key="6">
    <source>
        <dbReference type="Proteomes" id="UP000199585"/>
    </source>
</evidence>
<dbReference type="Proteomes" id="UP000199585">
    <property type="component" value="Unassembled WGS sequence"/>
</dbReference>
<proteinExistence type="inferred from homology"/>
<dbReference type="GO" id="GO:0006281">
    <property type="term" value="P:DNA repair"/>
    <property type="evidence" value="ECO:0007669"/>
    <property type="project" value="TreeGrafter"/>
</dbReference>
<comment type="similarity">
    <text evidence="3">Belongs to the HAD-like hydrolase superfamily. CbbY/CbbZ/Gph/YieH family.</text>
</comment>
<dbReference type="PANTHER" id="PTHR43434">
    <property type="entry name" value="PHOSPHOGLYCOLATE PHOSPHATASE"/>
    <property type="match status" value="1"/>
</dbReference>
<dbReference type="NCBIfam" id="TIGR01549">
    <property type="entry name" value="HAD-SF-IA-v1"/>
    <property type="match status" value="1"/>
</dbReference>
<dbReference type="SFLD" id="SFLDS00003">
    <property type="entry name" value="Haloacid_Dehalogenase"/>
    <property type="match status" value="1"/>
</dbReference>
<evidence type="ECO:0000313" key="5">
    <source>
        <dbReference type="EMBL" id="SEN21972.1"/>
    </source>
</evidence>
<sequence>MRGPDAMRGLIFDKDGTLFDFVATWATFTRAVLIAEGGGDPHRTEALAAILGFDPATGRFASGSVMIAEPVDVIARRIAAVTGAVDVAALTARLIAASEDVPQHPVTNLAALMDALRAMGLTLGVVTNDGEAPARRHLADAGLSGHMAFVAGYDSGHGAKPAPDPLHAFCDATGLDPDGCAMIGDSVHDMTAGRAAGMTCIGVLTGPADRATLAPHADVVLDSIADLPAWLTRDRTDPSVKHG</sequence>
<keyword evidence="6" id="KW-1185">Reference proteome</keyword>
<dbReference type="Gene3D" id="1.10.150.240">
    <property type="entry name" value="Putative phosphatase, domain 2"/>
    <property type="match status" value="1"/>
</dbReference>
<evidence type="ECO:0000256" key="4">
    <source>
        <dbReference type="ARBA" id="ARBA00013078"/>
    </source>
</evidence>
<dbReference type="SFLD" id="SFLDG01129">
    <property type="entry name" value="C1.5:_HAD__Beta-PGM__Phosphata"/>
    <property type="match status" value="1"/>
</dbReference>
<dbReference type="AlphaFoldDB" id="A0A1H8ERA5"/>
<dbReference type="STRING" id="245187.SAMN04488003_11172"/>
<dbReference type="InterPro" id="IPR023214">
    <property type="entry name" value="HAD_sf"/>
</dbReference>
<dbReference type="Pfam" id="PF00702">
    <property type="entry name" value="Hydrolase"/>
    <property type="match status" value="1"/>
</dbReference>
<dbReference type="InterPro" id="IPR006439">
    <property type="entry name" value="HAD-SF_hydro_IA"/>
</dbReference>
<dbReference type="EC" id="3.1.3.18" evidence="4"/>
<dbReference type="Gene3D" id="3.40.50.1000">
    <property type="entry name" value="HAD superfamily/HAD-like"/>
    <property type="match status" value="1"/>
</dbReference>
<gene>
    <name evidence="5" type="ORF">SAMN04488003_11172</name>
</gene>
<reference evidence="5 6" key="1">
    <citation type="submission" date="2016-10" db="EMBL/GenBank/DDBJ databases">
        <authorList>
            <person name="de Groot N.N."/>
        </authorList>
    </citation>
    <scope>NUCLEOTIDE SEQUENCE [LARGE SCALE GENOMIC DNA]</scope>
    <source>
        <strain evidence="5 6">DSM 16213</strain>
    </source>
</reference>
<accession>A0A1H8ERA5</accession>
<evidence type="ECO:0000256" key="1">
    <source>
        <dbReference type="ARBA" id="ARBA00000830"/>
    </source>
</evidence>
<dbReference type="EMBL" id="FOCI01000011">
    <property type="protein sequence ID" value="SEN21972.1"/>
    <property type="molecule type" value="Genomic_DNA"/>
</dbReference>
<dbReference type="RefSeq" id="WP_245731469.1">
    <property type="nucleotide sequence ID" value="NZ_FOCI01000011.1"/>
</dbReference>
<protein>
    <recommendedName>
        <fullName evidence="4">phosphoglycolate phosphatase</fullName>
        <ecNumber evidence="4">3.1.3.18</ecNumber>
    </recommendedName>
</protein>
<dbReference type="InterPro" id="IPR050155">
    <property type="entry name" value="HAD-like_hydrolase_sf"/>
</dbReference>
<dbReference type="GO" id="GO:0005829">
    <property type="term" value="C:cytosol"/>
    <property type="evidence" value="ECO:0007669"/>
    <property type="project" value="TreeGrafter"/>
</dbReference>
<comment type="catalytic activity">
    <reaction evidence="1">
        <text>2-phosphoglycolate + H2O = glycolate + phosphate</text>
        <dbReference type="Rhea" id="RHEA:14369"/>
        <dbReference type="ChEBI" id="CHEBI:15377"/>
        <dbReference type="ChEBI" id="CHEBI:29805"/>
        <dbReference type="ChEBI" id="CHEBI:43474"/>
        <dbReference type="ChEBI" id="CHEBI:58033"/>
        <dbReference type="EC" id="3.1.3.18"/>
    </reaction>
</comment>
<evidence type="ECO:0000256" key="3">
    <source>
        <dbReference type="ARBA" id="ARBA00006171"/>
    </source>
</evidence>
<dbReference type="SUPFAM" id="SSF56784">
    <property type="entry name" value="HAD-like"/>
    <property type="match status" value="1"/>
</dbReference>
<dbReference type="InterPro" id="IPR036412">
    <property type="entry name" value="HAD-like_sf"/>
</dbReference>
<dbReference type="NCBIfam" id="TIGR01509">
    <property type="entry name" value="HAD-SF-IA-v3"/>
    <property type="match status" value="1"/>
</dbReference>